<evidence type="ECO:0000313" key="1">
    <source>
        <dbReference type="EMBL" id="NDW04083.1"/>
    </source>
</evidence>
<gene>
    <name evidence="1" type="ORF">GTK09_06535</name>
</gene>
<dbReference type="RefSeq" id="WP_163462108.1">
    <property type="nucleotide sequence ID" value="NZ_JAAAMG010000004.1"/>
</dbReference>
<reference evidence="1 2" key="1">
    <citation type="submission" date="2020-01" db="EMBL/GenBank/DDBJ databases">
        <title>Jiella pacifica sp. nov.</title>
        <authorList>
            <person name="Xue Z."/>
            <person name="Zhu S."/>
            <person name="Chen J."/>
            <person name="Yang J."/>
        </authorList>
    </citation>
    <scope>NUCLEOTIDE SEQUENCE [LARGE SCALE GENOMIC DNA]</scope>
    <source>
        <strain evidence="1 2">40Bstr34</strain>
    </source>
</reference>
<sequence length="126" mass="13933">MSKRFSASAEGVKVSPPGFDVDTTQEYLLLFSSDRYALSGALRGSFFVEEGEWDDGWPTKTFLIDLPPGSGALISWTWTVKADTLAPLGASGASLFQDDITNQLVCTIQRGSTEKIFHYLIYRNRT</sequence>
<evidence type="ECO:0000313" key="2">
    <source>
        <dbReference type="Proteomes" id="UP000469011"/>
    </source>
</evidence>
<protein>
    <submittedName>
        <fullName evidence="1">Uncharacterized protein</fullName>
    </submittedName>
</protein>
<proteinExistence type="predicted"/>
<dbReference type="EMBL" id="JAAAMG010000004">
    <property type="protein sequence ID" value="NDW04083.1"/>
    <property type="molecule type" value="Genomic_DNA"/>
</dbReference>
<organism evidence="1 2">
    <name type="scientific">Jiella pacifica</name>
    <dbReference type="NCBI Taxonomy" id="2696469"/>
    <lineage>
        <taxon>Bacteria</taxon>
        <taxon>Pseudomonadati</taxon>
        <taxon>Pseudomonadota</taxon>
        <taxon>Alphaproteobacteria</taxon>
        <taxon>Hyphomicrobiales</taxon>
        <taxon>Aurantimonadaceae</taxon>
        <taxon>Jiella</taxon>
    </lineage>
</organism>
<keyword evidence="2" id="KW-1185">Reference proteome</keyword>
<comment type="caution">
    <text evidence="1">The sequence shown here is derived from an EMBL/GenBank/DDBJ whole genome shotgun (WGS) entry which is preliminary data.</text>
</comment>
<accession>A0A6N9SYA9</accession>
<name>A0A6N9SYA9_9HYPH</name>
<dbReference type="AlphaFoldDB" id="A0A6N9SYA9"/>
<dbReference type="Proteomes" id="UP000469011">
    <property type="component" value="Unassembled WGS sequence"/>
</dbReference>